<dbReference type="InterPro" id="IPR000873">
    <property type="entry name" value="AMP-dep_synth/lig_dom"/>
</dbReference>
<evidence type="ECO:0000313" key="2">
    <source>
        <dbReference type="EMBL" id="BAM00792.1"/>
    </source>
</evidence>
<accession>I0I6A4</accession>
<dbReference type="AlphaFoldDB" id="I0I6A4"/>
<dbReference type="eggNOG" id="COG0318">
    <property type="taxonomic scope" value="Bacteria"/>
</dbReference>
<protein>
    <submittedName>
        <fullName evidence="2">2-succinylbenzoate--CoA ligase</fullName>
    </submittedName>
</protein>
<reference evidence="2 3" key="1">
    <citation type="submission" date="2012-02" db="EMBL/GenBank/DDBJ databases">
        <title>Complete genome sequence of Caldilinea aerophila DSM 14535 (= NBRC 102666).</title>
        <authorList>
            <person name="Oguchi A."/>
            <person name="Hosoyama A."/>
            <person name="Sekine M."/>
            <person name="Fukai R."/>
            <person name="Kato Y."/>
            <person name="Nakamura S."/>
            <person name="Hanada S."/>
            <person name="Yamazaki S."/>
            <person name="Fujita N."/>
        </authorList>
    </citation>
    <scope>NUCLEOTIDE SEQUENCE [LARGE SCALE GENOMIC DNA]</scope>
    <source>
        <strain evidence="3">DSM 14535 / JCM 11387 / NBRC 104270 / STL-6-O1</strain>
    </source>
</reference>
<dbReference type="InterPro" id="IPR042099">
    <property type="entry name" value="ANL_N_sf"/>
</dbReference>
<dbReference type="Proteomes" id="UP000007880">
    <property type="component" value="Chromosome"/>
</dbReference>
<name>I0I6A4_CALAS</name>
<gene>
    <name evidence="2" type="primary">menE</name>
    <name evidence="2" type="ordered locus">CLDAP_27520</name>
</gene>
<dbReference type="Pfam" id="PF00501">
    <property type="entry name" value="AMP-binding"/>
    <property type="match status" value="1"/>
</dbReference>
<keyword evidence="3" id="KW-1185">Reference proteome</keyword>
<dbReference type="PANTHER" id="PTHR43201:SF32">
    <property type="entry name" value="2-SUCCINYLBENZOATE--COA LIGASE, CHLOROPLASTIC_PEROXISOMAL"/>
    <property type="match status" value="1"/>
</dbReference>
<dbReference type="GO" id="GO:0031956">
    <property type="term" value="F:medium-chain fatty acid-CoA ligase activity"/>
    <property type="evidence" value="ECO:0007669"/>
    <property type="project" value="TreeGrafter"/>
</dbReference>
<organism evidence="2 3">
    <name type="scientific">Caldilinea aerophila (strain DSM 14535 / JCM 11387 / NBRC 104270 / STL-6-O1)</name>
    <dbReference type="NCBI Taxonomy" id="926550"/>
    <lineage>
        <taxon>Bacteria</taxon>
        <taxon>Bacillati</taxon>
        <taxon>Chloroflexota</taxon>
        <taxon>Caldilineae</taxon>
        <taxon>Caldilineales</taxon>
        <taxon>Caldilineaceae</taxon>
        <taxon>Caldilinea</taxon>
    </lineage>
</organism>
<dbReference type="GO" id="GO:0006631">
    <property type="term" value="P:fatty acid metabolic process"/>
    <property type="evidence" value="ECO:0007669"/>
    <property type="project" value="TreeGrafter"/>
</dbReference>
<evidence type="ECO:0000259" key="1">
    <source>
        <dbReference type="Pfam" id="PF00501"/>
    </source>
</evidence>
<dbReference type="SUPFAM" id="SSF56801">
    <property type="entry name" value="Acetyl-CoA synthetase-like"/>
    <property type="match status" value="1"/>
</dbReference>
<dbReference type="PATRIC" id="fig|926550.5.peg.2988"/>
<dbReference type="KEGG" id="cap:CLDAP_27520"/>
<dbReference type="HOGENOM" id="CLU_062005_0_0_0"/>
<feature type="domain" description="AMP-dependent synthetase/ligase" evidence="1">
    <location>
        <begin position="46"/>
        <end position="233"/>
    </location>
</feature>
<evidence type="ECO:0000313" key="3">
    <source>
        <dbReference type="Proteomes" id="UP000007880"/>
    </source>
</evidence>
<dbReference type="InterPro" id="IPR045851">
    <property type="entry name" value="AMP-bd_C_sf"/>
</dbReference>
<dbReference type="PANTHER" id="PTHR43201">
    <property type="entry name" value="ACYL-COA SYNTHETASE"/>
    <property type="match status" value="1"/>
</dbReference>
<dbReference type="EMBL" id="AP012337">
    <property type="protein sequence ID" value="BAM00792.1"/>
    <property type="molecule type" value="Genomic_DNA"/>
</dbReference>
<dbReference type="STRING" id="926550.CLDAP_27520"/>
<sequence length="380" mass="41362">MLWLEGQWHDEMSLLGEKAISSASEQTQAVLSFVRAWLRGEETFEIHTSGSTGAPKRIWLTRSQMEASAQATAAALGLEAGMNALVCLPVRYIAGRMMLVRGLVLGLNLIVVEPSSDPLAALPADLSIDFASFVPLQMKTLLDVALVADDDQLSSDARARAFAYRRRLEAMRAILVGGGPISPGLEAQIRQIVAPVYHTYGMTETATHVALRRLNGPQASDRFVPLPGVETGVDERGCLHVRGPMTGGALLQTNDLVALQPDGSFIWVGRWDNVINSGGVKVHVEQVEATIETLAAEQPELGLAQRRFFIAGLPDERLGQRVVLVVEGAPLAEDQEAVLRRALIRALPPHHAPRHIQYIDRFAETPTGKIERSSTLKLLE</sequence>
<proteinExistence type="predicted"/>
<keyword evidence="2" id="KW-0436">Ligase</keyword>
<dbReference type="Gene3D" id="3.30.300.30">
    <property type="match status" value="1"/>
</dbReference>
<dbReference type="RefSeq" id="WP_014434021.1">
    <property type="nucleotide sequence ID" value="NC_017079.1"/>
</dbReference>
<dbReference type="Gene3D" id="3.40.50.12780">
    <property type="entry name" value="N-terminal domain of ligase-like"/>
    <property type="match status" value="1"/>
</dbReference>